<dbReference type="Proteomes" id="UP000034883">
    <property type="component" value="Chromosome"/>
</dbReference>
<dbReference type="Pfam" id="PF08308">
    <property type="entry name" value="PEGA"/>
    <property type="match status" value="1"/>
</dbReference>
<organism evidence="4 5">
    <name type="scientific">Sandaracinus amylolyticus</name>
    <dbReference type="NCBI Taxonomy" id="927083"/>
    <lineage>
        <taxon>Bacteria</taxon>
        <taxon>Pseudomonadati</taxon>
        <taxon>Myxococcota</taxon>
        <taxon>Polyangia</taxon>
        <taxon>Polyangiales</taxon>
        <taxon>Sandaracinaceae</taxon>
        <taxon>Sandaracinus</taxon>
    </lineage>
</organism>
<keyword evidence="1" id="KW-0802">TPR repeat</keyword>
<evidence type="ECO:0000259" key="3">
    <source>
        <dbReference type="Pfam" id="PF08308"/>
    </source>
</evidence>
<dbReference type="InterPro" id="IPR019734">
    <property type="entry name" value="TPR_rpt"/>
</dbReference>
<dbReference type="InterPro" id="IPR013229">
    <property type="entry name" value="PEGA"/>
</dbReference>
<feature type="chain" id="PRO_5002512814" evidence="2">
    <location>
        <begin position="35"/>
        <end position="372"/>
    </location>
</feature>
<gene>
    <name evidence="4" type="ORF">DB32_002009</name>
</gene>
<proteinExistence type="predicted"/>
<keyword evidence="5" id="KW-1185">Reference proteome</keyword>
<dbReference type="STRING" id="927083.DB32_002009"/>
<dbReference type="EMBL" id="CP011125">
    <property type="protein sequence ID" value="AKF04860.1"/>
    <property type="molecule type" value="Genomic_DNA"/>
</dbReference>
<dbReference type="AlphaFoldDB" id="A0A0F6YGL9"/>
<evidence type="ECO:0000313" key="4">
    <source>
        <dbReference type="EMBL" id="AKF04860.1"/>
    </source>
</evidence>
<feature type="repeat" description="TPR" evidence="1">
    <location>
        <begin position="41"/>
        <end position="74"/>
    </location>
</feature>
<evidence type="ECO:0000313" key="5">
    <source>
        <dbReference type="Proteomes" id="UP000034883"/>
    </source>
</evidence>
<sequence>MEVFMRSLSRTTLGALVVALVALALGIASPRAAAQDDRERARVEFQRGVDAYGRADYQVALEAFQEAYRLAPHPMVRVNIANAYEQLDRPLEALFHFERFLAESTGASREQRREVDAAVRRLRQRVGELDLHVTPDGAVVTIDGTEQRRAPIAEPVRVVAGDHTIDIQLDGYRAERRTVTVAGGQTARVDVRLARAEAVVASGVGASPVEATGTEAEPVVASTEPEPVVEPIAEPEPTPPPSSGGGFRILEGVWVAGAITIAAGIAAGVTGGLALAANDDFERHVATYEDTSLPEAVREQARVDGREAADSASTLAVVTDALLITTILAAGTTAFLLITTQEGGMLADEETDVAVVPMVGESVAGAMVLGSF</sequence>
<dbReference type="Gene3D" id="1.25.40.10">
    <property type="entry name" value="Tetratricopeptide repeat domain"/>
    <property type="match status" value="1"/>
</dbReference>
<accession>A0A0F6YGL9</accession>
<dbReference type="PROSITE" id="PS50005">
    <property type="entry name" value="TPR"/>
    <property type="match status" value="1"/>
</dbReference>
<name>A0A0F6YGL9_9BACT</name>
<evidence type="ECO:0000256" key="1">
    <source>
        <dbReference type="PROSITE-ProRule" id="PRU00339"/>
    </source>
</evidence>
<reference evidence="4 5" key="1">
    <citation type="submission" date="2015-03" db="EMBL/GenBank/DDBJ databases">
        <title>Genome assembly of Sandaracinus amylolyticus DSM 53668.</title>
        <authorList>
            <person name="Sharma G."/>
            <person name="Subramanian S."/>
        </authorList>
    </citation>
    <scope>NUCLEOTIDE SEQUENCE [LARGE SCALE GENOMIC DNA]</scope>
    <source>
        <strain evidence="4 5">DSM 53668</strain>
    </source>
</reference>
<dbReference type="SUPFAM" id="SSF48452">
    <property type="entry name" value="TPR-like"/>
    <property type="match status" value="1"/>
</dbReference>
<feature type="domain" description="PEGA" evidence="3">
    <location>
        <begin position="132"/>
        <end position="195"/>
    </location>
</feature>
<evidence type="ECO:0000256" key="2">
    <source>
        <dbReference type="SAM" id="SignalP"/>
    </source>
</evidence>
<keyword evidence="4" id="KW-0675">Receptor</keyword>
<keyword evidence="2" id="KW-0732">Signal</keyword>
<dbReference type="InterPro" id="IPR011990">
    <property type="entry name" value="TPR-like_helical_dom_sf"/>
</dbReference>
<protein>
    <submittedName>
        <fullName evidence="4">TonB-dependent receptor</fullName>
    </submittedName>
</protein>
<feature type="signal peptide" evidence="2">
    <location>
        <begin position="1"/>
        <end position="34"/>
    </location>
</feature>
<dbReference type="KEGG" id="samy:DB32_002009"/>